<dbReference type="Proteomes" id="UP000326452">
    <property type="component" value="Unassembled WGS sequence"/>
</dbReference>
<dbReference type="Pfam" id="PF26182">
    <property type="entry name" value="Ig_NUP210_5th"/>
    <property type="match status" value="1"/>
</dbReference>
<dbReference type="SUPFAM" id="SSF49373">
    <property type="entry name" value="Invasin/intimin cell-adhesion fragments"/>
    <property type="match status" value="1"/>
</dbReference>
<evidence type="ECO:0000313" key="2">
    <source>
        <dbReference type="Proteomes" id="UP000326452"/>
    </source>
</evidence>
<gene>
    <name evidence="1" type="ORF">PS941_04125</name>
</gene>
<reference evidence="1 2" key="1">
    <citation type="submission" date="2019-09" db="EMBL/GenBank/DDBJ databases">
        <authorList>
            <person name="Chandra G."/>
            <person name="Truman W A."/>
        </authorList>
    </citation>
    <scope>NUCLEOTIDE SEQUENCE [LARGE SCALE GENOMIC DNA]</scope>
    <source>
        <strain evidence="1">PS941</strain>
    </source>
</reference>
<organism evidence="1 2">
    <name type="scientific">Pseudomonas fluorescens</name>
    <dbReference type="NCBI Taxonomy" id="294"/>
    <lineage>
        <taxon>Bacteria</taxon>
        <taxon>Pseudomonadati</taxon>
        <taxon>Pseudomonadota</taxon>
        <taxon>Gammaproteobacteria</taxon>
        <taxon>Pseudomonadales</taxon>
        <taxon>Pseudomonadaceae</taxon>
        <taxon>Pseudomonas</taxon>
    </lineage>
</organism>
<sequence>MDNKSAEPVEILQLSPMIIPGWEDPVLPPGVAHGGISRSIYPDPEGLLMVIDPFMKRSPVTGAYEIAMAVDDTVTVWLNGEKTSASKTIKPGEESDRIRLYLPPGLLVNGINELFYRVTRLSGNPNDSEPILKVLYHDPAPGYPAPAGIVVNHPASVGPTEAAQGVVVSVKLTNARPYDEVTLTVGTWSRTITVAESALPITPSLTLTLTLTAADFQLIGDSHLTPIKARVVDQLSNSNVSATTFMDIHASQRLLQQAILKEVLDENNDDPNYVDLTKMNGGPLWAVVHLIREIWSVKDQIRLKFTAELEGKEVASHEETLEITQVPAQFSWRIENAMVIEDAKVKLVYEQIRGGEVIGVSSAAEAQVCGKRAPELVVDTPIKLSGPNVSIAGSGLETHWSFTGDYPVGTTEKIKVSGGIGPYTFATSNTLIASVNSEGLIESQGNGEAIITVTDSSQQTAFVEVSCENVTRVLFKNSVEEQLATVQWVRDVGGAVIPVDPNDARILLLSKKYTYVPGFVYLTGDPSLKNTCIAYWGYVTPTIPSKWWPGHVGAASRYPGLCFSS</sequence>
<dbReference type="OrthoDB" id="7017389at2"/>
<dbReference type="RefSeq" id="WP_150694052.1">
    <property type="nucleotide sequence ID" value="NZ_CABVJC010000007.1"/>
</dbReference>
<proteinExistence type="predicted"/>
<dbReference type="EMBL" id="CABVJC010000007">
    <property type="protein sequence ID" value="VVQ14338.1"/>
    <property type="molecule type" value="Genomic_DNA"/>
</dbReference>
<evidence type="ECO:0000313" key="1">
    <source>
        <dbReference type="EMBL" id="VVQ14338.1"/>
    </source>
</evidence>
<dbReference type="InterPro" id="IPR008964">
    <property type="entry name" value="Invasin/intimin_cell_adhesion"/>
</dbReference>
<evidence type="ECO:0008006" key="3">
    <source>
        <dbReference type="Google" id="ProtNLM"/>
    </source>
</evidence>
<accession>A0A5E7UY03</accession>
<protein>
    <recommendedName>
        <fullName evidence="3">BIG2 domain-containing protein</fullName>
    </recommendedName>
</protein>
<dbReference type="AlphaFoldDB" id="A0A5E7UY03"/>
<dbReference type="Gene3D" id="2.60.40.1080">
    <property type="match status" value="1"/>
</dbReference>
<name>A0A5E7UY03_PSEFL</name>